<keyword evidence="3" id="KW-1185">Reference proteome</keyword>
<comment type="caution">
    <text evidence="2">The sequence shown here is derived from an EMBL/GenBank/DDBJ whole genome shotgun (WGS) entry which is preliminary data.</text>
</comment>
<feature type="transmembrane region" description="Helical" evidence="1">
    <location>
        <begin position="26"/>
        <end position="44"/>
    </location>
</feature>
<feature type="transmembrane region" description="Helical" evidence="1">
    <location>
        <begin position="50"/>
        <end position="67"/>
    </location>
</feature>
<sequence>MDLGRRLGDYAAGGVTGVTIQLLRRIVLLFFIIVLIGTVAEPGAGPSPALAWLITLVSIAYGARIAWHRLTPRQGIRRYYLHEGGLIETGLLGHPQDTITWADVISVREMGMTDSFTRLELHRHGAAPFAVITLGRRRELQDAVLRRLSGRPAS</sequence>
<evidence type="ECO:0000313" key="2">
    <source>
        <dbReference type="EMBL" id="KHD76438.1"/>
    </source>
</evidence>
<name>A0A0A6UMZ2_ACTUT</name>
<accession>A0A0A6UMZ2</accession>
<keyword evidence="1" id="KW-0472">Membrane</keyword>
<protein>
    <submittedName>
        <fullName evidence="2">Uncharacterized protein</fullName>
    </submittedName>
</protein>
<organism evidence="2 3">
    <name type="scientific">Actinoplanes utahensis</name>
    <dbReference type="NCBI Taxonomy" id="1869"/>
    <lineage>
        <taxon>Bacteria</taxon>
        <taxon>Bacillati</taxon>
        <taxon>Actinomycetota</taxon>
        <taxon>Actinomycetes</taxon>
        <taxon>Micromonosporales</taxon>
        <taxon>Micromonosporaceae</taxon>
        <taxon>Actinoplanes</taxon>
    </lineage>
</organism>
<dbReference type="AlphaFoldDB" id="A0A0A6UMZ2"/>
<dbReference type="eggNOG" id="ENOG502ZX27">
    <property type="taxonomic scope" value="Bacteria"/>
</dbReference>
<dbReference type="OrthoDB" id="4219373at2"/>
<keyword evidence="1" id="KW-0812">Transmembrane</keyword>
<dbReference type="Proteomes" id="UP000054537">
    <property type="component" value="Unassembled WGS sequence"/>
</dbReference>
<dbReference type="EMBL" id="JRTT01000018">
    <property type="protein sequence ID" value="KHD76438.1"/>
    <property type="molecule type" value="Genomic_DNA"/>
</dbReference>
<evidence type="ECO:0000256" key="1">
    <source>
        <dbReference type="SAM" id="Phobius"/>
    </source>
</evidence>
<keyword evidence="1" id="KW-1133">Transmembrane helix</keyword>
<gene>
    <name evidence="2" type="ORF">MB27_17160</name>
</gene>
<evidence type="ECO:0000313" key="3">
    <source>
        <dbReference type="Proteomes" id="UP000054537"/>
    </source>
</evidence>
<proteinExistence type="predicted"/>
<reference evidence="2 3" key="1">
    <citation type="submission" date="2014-10" db="EMBL/GenBank/DDBJ databases">
        <title>Draft genome sequence of Actinoplanes utahensis NRRL 12052.</title>
        <authorList>
            <person name="Velasco-Bucheli B."/>
            <person name="del Cerro C."/>
            <person name="Hormigo D."/>
            <person name="Garcia J.L."/>
            <person name="Acebal C."/>
            <person name="Arroyo M."/>
            <person name="de la Mata I."/>
        </authorList>
    </citation>
    <scope>NUCLEOTIDE SEQUENCE [LARGE SCALE GENOMIC DNA]</scope>
    <source>
        <strain evidence="2 3">NRRL 12052</strain>
    </source>
</reference>
<dbReference type="RefSeq" id="WP_043525602.1">
    <property type="nucleotide sequence ID" value="NZ_BAABKU010000014.1"/>
</dbReference>